<evidence type="ECO:0000256" key="1">
    <source>
        <dbReference type="SAM" id="MobiDB-lite"/>
    </source>
</evidence>
<name>A0A8R7QAW5_TRIUA</name>
<dbReference type="Gramene" id="TuG1812G0500000152.01.T01">
    <property type="protein sequence ID" value="TuG1812G0500000152.01.T01.cds344737"/>
    <property type="gene ID" value="TuG1812G0500000152.01"/>
</dbReference>
<evidence type="ECO:0000313" key="2">
    <source>
        <dbReference type="EnsemblPlants" id="TuG1812G0500000152.01.T01.cds344737"/>
    </source>
</evidence>
<protein>
    <submittedName>
        <fullName evidence="2">Uncharacterized protein</fullName>
    </submittedName>
</protein>
<reference evidence="3" key="1">
    <citation type="journal article" date="2013" name="Nature">
        <title>Draft genome of the wheat A-genome progenitor Triticum urartu.</title>
        <authorList>
            <person name="Ling H.Q."/>
            <person name="Zhao S."/>
            <person name="Liu D."/>
            <person name="Wang J."/>
            <person name="Sun H."/>
            <person name="Zhang C."/>
            <person name="Fan H."/>
            <person name="Li D."/>
            <person name="Dong L."/>
            <person name="Tao Y."/>
            <person name="Gao C."/>
            <person name="Wu H."/>
            <person name="Li Y."/>
            <person name="Cui Y."/>
            <person name="Guo X."/>
            <person name="Zheng S."/>
            <person name="Wang B."/>
            <person name="Yu K."/>
            <person name="Liang Q."/>
            <person name="Yang W."/>
            <person name="Lou X."/>
            <person name="Chen J."/>
            <person name="Feng M."/>
            <person name="Jian J."/>
            <person name="Zhang X."/>
            <person name="Luo G."/>
            <person name="Jiang Y."/>
            <person name="Liu J."/>
            <person name="Wang Z."/>
            <person name="Sha Y."/>
            <person name="Zhang B."/>
            <person name="Wu H."/>
            <person name="Tang D."/>
            <person name="Shen Q."/>
            <person name="Xue P."/>
            <person name="Zou S."/>
            <person name="Wang X."/>
            <person name="Liu X."/>
            <person name="Wang F."/>
            <person name="Yang Y."/>
            <person name="An X."/>
            <person name="Dong Z."/>
            <person name="Zhang K."/>
            <person name="Zhang X."/>
            <person name="Luo M.C."/>
            <person name="Dvorak J."/>
            <person name="Tong Y."/>
            <person name="Wang J."/>
            <person name="Yang H."/>
            <person name="Li Z."/>
            <person name="Wang D."/>
            <person name="Zhang A."/>
            <person name="Wang J."/>
        </authorList>
    </citation>
    <scope>NUCLEOTIDE SEQUENCE</scope>
    <source>
        <strain evidence="3">cv. G1812</strain>
    </source>
</reference>
<proteinExistence type="predicted"/>
<evidence type="ECO:0000313" key="3">
    <source>
        <dbReference type="Proteomes" id="UP000015106"/>
    </source>
</evidence>
<dbReference type="Proteomes" id="UP000015106">
    <property type="component" value="Chromosome 5"/>
</dbReference>
<accession>A0A8R7QAW5</accession>
<reference evidence="2" key="3">
    <citation type="submission" date="2022-06" db="UniProtKB">
        <authorList>
            <consortium name="EnsemblPlants"/>
        </authorList>
    </citation>
    <scope>IDENTIFICATION</scope>
</reference>
<feature type="region of interest" description="Disordered" evidence="1">
    <location>
        <begin position="104"/>
        <end position="226"/>
    </location>
</feature>
<organism evidence="2 3">
    <name type="scientific">Triticum urartu</name>
    <name type="common">Red wild einkorn</name>
    <name type="synonym">Crithodium urartu</name>
    <dbReference type="NCBI Taxonomy" id="4572"/>
    <lineage>
        <taxon>Eukaryota</taxon>
        <taxon>Viridiplantae</taxon>
        <taxon>Streptophyta</taxon>
        <taxon>Embryophyta</taxon>
        <taxon>Tracheophyta</taxon>
        <taxon>Spermatophyta</taxon>
        <taxon>Magnoliopsida</taxon>
        <taxon>Liliopsida</taxon>
        <taxon>Poales</taxon>
        <taxon>Poaceae</taxon>
        <taxon>BOP clade</taxon>
        <taxon>Pooideae</taxon>
        <taxon>Triticodae</taxon>
        <taxon>Triticeae</taxon>
        <taxon>Triticinae</taxon>
        <taxon>Triticum</taxon>
    </lineage>
</organism>
<keyword evidence="3" id="KW-1185">Reference proteome</keyword>
<dbReference type="EnsemblPlants" id="TuG1812G0500000152.01.T01">
    <property type="protein sequence ID" value="TuG1812G0500000152.01.T01.cds344737"/>
    <property type="gene ID" value="TuG1812G0500000152.01"/>
</dbReference>
<feature type="compositionally biased region" description="Low complexity" evidence="1">
    <location>
        <begin position="109"/>
        <end position="131"/>
    </location>
</feature>
<sequence length="226" mass="23830">MRYRISEASACMSRAPPEADAAAYSCLRARAWRAAARRWPRAWPWARRRALASVMSPARALATRSFSARCRFPARSVAAAARCSSRCRCLRARDRRADSRLDTLRRSLRSLSPSSPATATAPADPDDVPSSGDDVVMGRSGDSAPGVSRPPSDGDDVAMGTSSGDGAAGLSRPSSGDDVSMGRRSGDDDGAGTGDVCVGGASRPEARKARKASKSWSTSERAMALH</sequence>
<dbReference type="AlphaFoldDB" id="A0A8R7QAW5"/>
<reference evidence="2" key="2">
    <citation type="submission" date="2018-03" db="EMBL/GenBank/DDBJ databases">
        <title>The Triticum urartu genome reveals the dynamic nature of wheat genome evolution.</title>
        <authorList>
            <person name="Ling H."/>
            <person name="Ma B."/>
            <person name="Shi X."/>
            <person name="Liu H."/>
            <person name="Dong L."/>
            <person name="Sun H."/>
            <person name="Cao Y."/>
            <person name="Gao Q."/>
            <person name="Zheng S."/>
            <person name="Li Y."/>
            <person name="Yu Y."/>
            <person name="Du H."/>
            <person name="Qi M."/>
            <person name="Li Y."/>
            <person name="Yu H."/>
            <person name="Cui Y."/>
            <person name="Wang N."/>
            <person name="Chen C."/>
            <person name="Wu H."/>
            <person name="Zhao Y."/>
            <person name="Zhang J."/>
            <person name="Li Y."/>
            <person name="Zhou W."/>
            <person name="Zhang B."/>
            <person name="Hu W."/>
            <person name="Eijk M."/>
            <person name="Tang J."/>
            <person name="Witsenboer H."/>
            <person name="Zhao S."/>
            <person name="Li Z."/>
            <person name="Zhang A."/>
            <person name="Wang D."/>
            <person name="Liang C."/>
        </authorList>
    </citation>
    <scope>NUCLEOTIDE SEQUENCE [LARGE SCALE GENOMIC DNA]</scope>
    <source>
        <strain evidence="2">cv. G1812</strain>
    </source>
</reference>